<protein>
    <recommendedName>
        <fullName evidence="2">MORF/ORRM1/DAG-like MORF domain-containing protein</fullName>
    </recommendedName>
</protein>
<dbReference type="PANTHER" id="PTHR31346">
    <property type="entry name" value="MULTIPLE ORGANELLAR RNA EDITING FACTOR 2, CHLOROPLASTIC-RELATED-RELATED"/>
    <property type="match status" value="1"/>
</dbReference>
<dbReference type="GO" id="GO:0005739">
    <property type="term" value="C:mitochondrion"/>
    <property type="evidence" value="ECO:0007669"/>
    <property type="project" value="TreeGrafter"/>
</dbReference>
<reference evidence="3 4" key="1">
    <citation type="submission" date="2024-01" db="EMBL/GenBank/DDBJ databases">
        <title>Genome assemblies of Stephania.</title>
        <authorList>
            <person name="Yang L."/>
        </authorList>
    </citation>
    <scope>NUCLEOTIDE SEQUENCE [LARGE SCALE GENOMIC DNA]</scope>
    <source>
        <strain evidence="3">YNDBR</strain>
        <tissue evidence="3">Leaf</tissue>
    </source>
</reference>
<accession>A0AAP0KZJ5</accession>
<dbReference type="InterPro" id="IPR039206">
    <property type="entry name" value="MORF/ORRM1/DAG-like"/>
</dbReference>
<dbReference type="AlphaFoldDB" id="A0AAP0KZJ5"/>
<dbReference type="Proteomes" id="UP001420932">
    <property type="component" value="Unassembled WGS sequence"/>
</dbReference>
<gene>
    <name evidence="3" type="ORF">Syun_007972</name>
</gene>
<evidence type="ECO:0000313" key="4">
    <source>
        <dbReference type="Proteomes" id="UP001420932"/>
    </source>
</evidence>
<dbReference type="GO" id="GO:0016554">
    <property type="term" value="P:cytidine to uridine editing"/>
    <property type="evidence" value="ECO:0007669"/>
    <property type="project" value="InterPro"/>
</dbReference>
<proteinExistence type="predicted"/>
<keyword evidence="4" id="KW-1185">Reference proteome</keyword>
<dbReference type="Pfam" id="PF21864">
    <property type="entry name" value="MORF_dom"/>
    <property type="match status" value="1"/>
</dbReference>
<evidence type="ECO:0000259" key="2">
    <source>
        <dbReference type="Pfam" id="PF21864"/>
    </source>
</evidence>
<dbReference type="InterPro" id="IPR054059">
    <property type="entry name" value="MORF/ORRM1/DAG-like_MORF"/>
</dbReference>
<evidence type="ECO:0000256" key="1">
    <source>
        <dbReference type="ARBA" id="ARBA00022946"/>
    </source>
</evidence>
<feature type="domain" description="MORF/ORRM1/DAG-like MORF" evidence="2">
    <location>
        <begin position="87"/>
        <end position="157"/>
    </location>
</feature>
<evidence type="ECO:0000313" key="3">
    <source>
        <dbReference type="EMBL" id="KAK9161631.1"/>
    </source>
</evidence>
<name>A0AAP0KZJ5_9MAGN</name>
<organism evidence="3 4">
    <name type="scientific">Stephania yunnanensis</name>
    <dbReference type="NCBI Taxonomy" id="152371"/>
    <lineage>
        <taxon>Eukaryota</taxon>
        <taxon>Viridiplantae</taxon>
        <taxon>Streptophyta</taxon>
        <taxon>Embryophyta</taxon>
        <taxon>Tracheophyta</taxon>
        <taxon>Spermatophyta</taxon>
        <taxon>Magnoliopsida</taxon>
        <taxon>Ranunculales</taxon>
        <taxon>Menispermaceae</taxon>
        <taxon>Menispermoideae</taxon>
        <taxon>Cissampelideae</taxon>
        <taxon>Stephania</taxon>
    </lineage>
</organism>
<sequence length="277" mass="30485">MALVTRRTLASFLSRTLTERTTSSIPSPIRYRFAFAALENHQFALESMKTLIRSKTSGSGYSPLNDPSPNWSNRPPKETILLDGCDYEHWLIVMEFPSDPKPSEDEMVSAYVKTLAGVVGSEEEAKRKIYSVCTTTYTGFGALISEELSNKVKGLPACFGSYPIRILMFRTKITEGICLSMEKSSIGHSFGLIRGSKRGVGLGLGTIDAGKQCRLKGESQFREKVGCNMNPCLKRPVVKDVDMICGNYVVASPFSACRLLDLMVLLKINTGTVDIVT</sequence>
<keyword evidence="1" id="KW-0809">Transit peptide</keyword>
<dbReference type="PANTHER" id="PTHR31346:SF1">
    <property type="entry name" value="MULTIPLE ORGANELLAR RNA EDITING FACTOR 3, MITOCHONDRIAL"/>
    <property type="match status" value="1"/>
</dbReference>
<dbReference type="EMBL" id="JBBNAF010000003">
    <property type="protein sequence ID" value="KAK9161631.1"/>
    <property type="molecule type" value="Genomic_DNA"/>
</dbReference>
<comment type="caution">
    <text evidence="3">The sequence shown here is derived from an EMBL/GenBank/DDBJ whole genome shotgun (WGS) entry which is preliminary data.</text>
</comment>
<dbReference type="GO" id="GO:0080156">
    <property type="term" value="P:mitochondrial mRNA modification"/>
    <property type="evidence" value="ECO:0007669"/>
    <property type="project" value="TreeGrafter"/>
</dbReference>